<protein>
    <submittedName>
        <fullName evidence="1">Uncharacterized protein</fullName>
    </submittedName>
</protein>
<keyword evidence="2" id="KW-1185">Reference proteome</keyword>
<gene>
    <name evidence="1" type="ORF">dnm_092290</name>
</gene>
<name>A0A975GTM3_9BACT</name>
<dbReference type="EMBL" id="CP061800">
    <property type="protein sequence ID" value="QTA93132.1"/>
    <property type="molecule type" value="Genomic_DNA"/>
</dbReference>
<reference evidence="1" key="1">
    <citation type="journal article" date="2021" name="Microb. Physiol.">
        <title>Proteogenomic Insights into the Physiology of Marine, Sulfate-Reducing, Filamentous Desulfonema limicola and Desulfonema magnum.</title>
        <authorList>
            <person name="Schnaars V."/>
            <person name="Wohlbrand L."/>
            <person name="Scheve S."/>
            <person name="Hinrichs C."/>
            <person name="Reinhardt R."/>
            <person name="Rabus R."/>
        </authorList>
    </citation>
    <scope>NUCLEOTIDE SEQUENCE</scope>
    <source>
        <strain evidence="1">4be13</strain>
    </source>
</reference>
<proteinExistence type="predicted"/>
<dbReference type="KEGG" id="dmm:dnm_092290"/>
<organism evidence="1 2">
    <name type="scientific">Desulfonema magnum</name>
    <dbReference type="NCBI Taxonomy" id="45655"/>
    <lineage>
        <taxon>Bacteria</taxon>
        <taxon>Pseudomonadati</taxon>
        <taxon>Thermodesulfobacteriota</taxon>
        <taxon>Desulfobacteria</taxon>
        <taxon>Desulfobacterales</taxon>
        <taxon>Desulfococcaceae</taxon>
        <taxon>Desulfonema</taxon>
    </lineage>
</organism>
<evidence type="ECO:0000313" key="1">
    <source>
        <dbReference type="EMBL" id="QTA93132.1"/>
    </source>
</evidence>
<dbReference type="Proteomes" id="UP000663722">
    <property type="component" value="Chromosome"/>
</dbReference>
<dbReference type="AlphaFoldDB" id="A0A975GTM3"/>
<sequence>MCFLEFILDIHSICSEDDNTVTGGCNILTPKIIFRSQGEKRFSRSGPGAGQHVKDVRGFKNLGHLM</sequence>
<accession>A0A975GTM3</accession>
<evidence type="ECO:0000313" key="2">
    <source>
        <dbReference type="Proteomes" id="UP000663722"/>
    </source>
</evidence>